<evidence type="ECO:0000256" key="5">
    <source>
        <dbReference type="ARBA" id="ARBA00037066"/>
    </source>
</evidence>
<keyword evidence="8" id="KW-1185">Reference proteome</keyword>
<dbReference type="Pfam" id="PF00005">
    <property type="entry name" value="ABC_tran"/>
    <property type="match status" value="1"/>
</dbReference>
<evidence type="ECO:0000313" key="7">
    <source>
        <dbReference type="EMBL" id="QTC89964.1"/>
    </source>
</evidence>
<dbReference type="GO" id="GO:0016887">
    <property type="term" value="F:ATP hydrolysis activity"/>
    <property type="evidence" value="ECO:0007669"/>
    <property type="project" value="InterPro"/>
</dbReference>
<feature type="domain" description="ABC transporter" evidence="6">
    <location>
        <begin position="4"/>
        <end position="238"/>
    </location>
</feature>
<dbReference type="Gene3D" id="3.40.50.300">
    <property type="entry name" value="P-loop containing nucleotide triphosphate hydrolases"/>
    <property type="match status" value="1"/>
</dbReference>
<keyword evidence="1" id="KW-0813">Transport</keyword>
<dbReference type="SMART" id="SM00382">
    <property type="entry name" value="AAA"/>
    <property type="match status" value="1"/>
</dbReference>
<dbReference type="InterPro" id="IPR027417">
    <property type="entry name" value="P-loop_NTPase"/>
</dbReference>
<dbReference type="PANTHER" id="PTHR42794">
    <property type="entry name" value="HEMIN IMPORT ATP-BINDING PROTEIN HMUV"/>
    <property type="match status" value="1"/>
</dbReference>
<reference evidence="7" key="1">
    <citation type="submission" date="2020-09" db="EMBL/GenBank/DDBJ databases">
        <title>Brevundimonas sp. LVF2 isolated from a puddle in Goettingen, Germany.</title>
        <authorList>
            <person name="Friedrich I."/>
            <person name="Klassen A."/>
            <person name="Hannes N."/>
            <person name="Schneider D."/>
            <person name="Hertel R."/>
            <person name="Daniel R."/>
        </authorList>
    </citation>
    <scope>NUCLEOTIDE SEQUENCE</scope>
    <source>
        <strain evidence="7">LVF2</strain>
    </source>
</reference>
<dbReference type="InterPro" id="IPR003593">
    <property type="entry name" value="AAA+_ATPase"/>
</dbReference>
<dbReference type="InterPro" id="IPR017871">
    <property type="entry name" value="ABC_transporter-like_CS"/>
</dbReference>
<evidence type="ECO:0000256" key="3">
    <source>
        <dbReference type="ARBA" id="ARBA00022840"/>
    </source>
</evidence>
<keyword evidence="3 7" id="KW-0067">ATP-binding</keyword>
<keyword evidence="2" id="KW-0547">Nucleotide-binding</keyword>
<dbReference type="Proteomes" id="UP000663918">
    <property type="component" value="Chromosome"/>
</dbReference>
<dbReference type="CDD" id="cd03214">
    <property type="entry name" value="ABC_Iron-Siderophores_B12_Hemin"/>
    <property type="match status" value="1"/>
</dbReference>
<dbReference type="AlphaFoldDB" id="A0A975GUZ6"/>
<dbReference type="PROSITE" id="PS00211">
    <property type="entry name" value="ABC_TRANSPORTER_1"/>
    <property type="match status" value="1"/>
</dbReference>
<proteinExistence type="predicted"/>
<dbReference type="SUPFAM" id="SSF52540">
    <property type="entry name" value="P-loop containing nucleoside triphosphate hydrolases"/>
    <property type="match status" value="1"/>
</dbReference>
<evidence type="ECO:0000256" key="1">
    <source>
        <dbReference type="ARBA" id="ARBA00022448"/>
    </source>
</evidence>
<dbReference type="PANTHER" id="PTHR42794:SF1">
    <property type="entry name" value="HEMIN IMPORT ATP-BINDING PROTEIN HMUV"/>
    <property type="match status" value="1"/>
</dbReference>
<dbReference type="GO" id="GO:0005524">
    <property type="term" value="F:ATP binding"/>
    <property type="evidence" value="ECO:0007669"/>
    <property type="project" value="UniProtKB-KW"/>
</dbReference>
<sequence length="256" mass="26729">MSLLSCSRLGVAIGGKTILSEVSLTIDVGAVTAVVGPNGAGKSTLLSCLAGLRAPSTGSVMLDDAVLSEMKPRDRARRLAFLPQTPEIAWSVEARTLVELGRTPFIGARGQTEADRAAVNRAMAAANVEAFEHRIVDTLSGGERARVLIARGLAGEPEWLLADEPLTGLDPAHQLDAAALFRRLADSGVGVVVTLHDLSMALRMADRIIVLAEGGVMADEPPATALTPEVLKRAYGVEATVTEGPGGPLIDVIRRA</sequence>
<dbReference type="PROSITE" id="PS50893">
    <property type="entry name" value="ABC_TRANSPORTER_2"/>
    <property type="match status" value="1"/>
</dbReference>
<comment type="function">
    <text evidence="5">Part of the ABC transporter complex HmuTUV involved in hemin import. Responsible for energy coupling to the transport system.</text>
</comment>
<dbReference type="EMBL" id="CP062222">
    <property type="protein sequence ID" value="QTC89964.1"/>
    <property type="molecule type" value="Genomic_DNA"/>
</dbReference>
<organism evidence="7 8">
    <name type="scientific">Brevundimonas goettingensis</name>
    <dbReference type="NCBI Taxonomy" id="2774190"/>
    <lineage>
        <taxon>Bacteria</taxon>
        <taxon>Pseudomonadati</taxon>
        <taxon>Pseudomonadota</taxon>
        <taxon>Alphaproteobacteria</taxon>
        <taxon>Caulobacterales</taxon>
        <taxon>Caulobacteraceae</taxon>
        <taxon>Brevundimonas</taxon>
    </lineage>
</organism>
<keyword evidence="4" id="KW-1278">Translocase</keyword>
<gene>
    <name evidence="7" type="ORF">IFJ75_11745</name>
</gene>
<evidence type="ECO:0000256" key="2">
    <source>
        <dbReference type="ARBA" id="ARBA00022741"/>
    </source>
</evidence>
<dbReference type="InterPro" id="IPR003439">
    <property type="entry name" value="ABC_transporter-like_ATP-bd"/>
</dbReference>
<evidence type="ECO:0000259" key="6">
    <source>
        <dbReference type="PROSITE" id="PS50893"/>
    </source>
</evidence>
<dbReference type="RefSeq" id="WP_207868379.1">
    <property type="nucleotide sequence ID" value="NZ_CP062222.1"/>
</dbReference>
<protein>
    <submittedName>
        <fullName evidence="7">ABC transporter ATP-binding protein</fullName>
    </submittedName>
</protein>
<evidence type="ECO:0000313" key="8">
    <source>
        <dbReference type="Proteomes" id="UP000663918"/>
    </source>
</evidence>
<name>A0A975GUZ6_9CAUL</name>
<evidence type="ECO:0000256" key="4">
    <source>
        <dbReference type="ARBA" id="ARBA00022967"/>
    </source>
</evidence>
<accession>A0A975GUZ6</accession>
<dbReference type="KEGG" id="bgoe:IFJ75_11745"/>